<keyword evidence="2" id="KW-1185">Reference proteome</keyword>
<dbReference type="EMBL" id="CP038141">
    <property type="protein sequence ID" value="QDH17192.1"/>
    <property type="molecule type" value="Genomic_DNA"/>
</dbReference>
<evidence type="ECO:0000313" key="2">
    <source>
        <dbReference type="Proteomes" id="UP000316313"/>
    </source>
</evidence>
<dbReference type="Proteomes" id="UP000316313">
    <property type="component" value="Chromosome"/>
</dbReference>
<reference evidence="1 2" key="1">
    <citation type="submission" date="2019-03" db="EMBL/GenBank/DDBJ databases">
        <title>The complete genome sequence of Swingsia samuiensis NBRC107927(T).</title>
        <authorList>
            <person name="Chua K.-O."/>
            <person name="Chan K.-G."/>
            <person name="See-Too W.-S."/>
        </authorList>
    </citation>
    <scope>NUCLEOTIDE SEQUENCE [LARGE SCALE GENOMIC DNA]</scope>
    <source>
        <strain evidence="1 2">AH83</strain>
    </source>
</reference>
<evidence type="ECO:0000313" key="1">
    <source>
        <dbReference type="EMBL" id="QDH17192.1"/>
    </source>
</evidence>
<name>A0A4Y6UI51_9PROT</name>
<protein>
    <submittedName>
        <fullName evidence="1">Uncharacterized protein</fullName>
    </submittedName>
</protein>
<dbReference type="RefSeq" id="WP_141460899.1">
    <property type="nucleotide sequence ID" value="NZ_CP038141.1"/>
</dbReference>
<sequence>MDQKLIKETADKLEATLEKYAPLNKYAAELKSMLMPIIRKAQAGQITVPTDRLPGFYFFPELGLQDYRELEDAYAKFNIQITGGMTEDLKEIFAFLEENKKKILAEEAAKKNAEQHD</sequence>
<accession>A0A4Y6UI51</accession>
<organism evidence="1 2">
    <name type="scientific">Swingsia samuiensis</name>
    <dbReference type="NCBI Taxonomy" id="1293412"/>
    <lineage>
        <taxon>Bacteria</taxon>
        <taxon>Pseudomonadati</taxon>
        <taxon>Pseudomonadota</taxon>
        <taxon>Alphaproteobacteria</taxon>
        <taxon>Acetobacterales</taxon>
        <taxon>Acetobacteraceae</taxon>
        <taxon>Swingsia</taxon>
    </lineage>
</organism>
<dbReference type="OrthoDB" id="8704534at2"/>
<dbReference type="KEGG" id="ssam:E3D00_06160"/>
<gene>
    <name evidence="1" type="ORF">E3D00_06160</name>
</gene>
<proteinExistence type="predicted"/>
<dbReference type="AlphaFoldDB" id="A0A4Y6UI51"/>